<evidence type="ECO:0000256" key="1">
    <source>
        <dbReference type="ARBA" id="ARBA00004141"/>
    </source>
</evidence>
<accession>A0ABU3ZS97</accession>
<proteinExistence type="predicted"/>
<keyword evidence="3 5" id="KW-1133">Transmembrane helix</keyword>
<dbReference type="RefSeq" id="WP_317515593.1">
    <property type="nucleotide sequence ID" value="NZ_JAPTHD010000001.1"/>
</dbReference>
<feature type="transmembrane region" description="Helical" evidence="5">
    <location>
        <begin position="255"/>
        <end position="282"/>
    </location>
</feature>
<keyword evidence="4 5" id="KW-0472">Membrane</keyword>
<gene>
    <name evidence="6" type="ORF">O0R41_02105</name>
</gene>
<evidence type="ECO:0000256" key="4">
    <source>
        <dbReference type="ARBA" id="ARBA00023136"/>
    </source>
</evidence>
<name>A0ABU3ZS97_9SPHN</name>
<evidence type="ECO:0000256" key="3">
    <source>
        <dbReference type="ARBA" id="ARBA00022989"/>
    </source>
</evidence>
<evidence type="ECO:0000256" key="5">
    <source>
        <dbReference type="SAM" id="Phobius"/>
    </source>
</evidence>
<dbReference type="Proteomes" id="UP001185984">
    <property type="component" value="Unassembled WGS sequence"/>
</dbReference>
<reference evidence="7" key="1">
    <citation type="journal article" date="2022" name="J Environ Chem Eng">
        <title>Biodegradation of petroleum oil using a constructed nonpathogenic and heavy metal-tolerant bacterial consortium isolated from marine sponges.</title>
        <authorList>
            <person name="Dechsakulwatana C."/>
            <person name="Rungsihiranrut A."/>
            <person name="Muangchinda C."/>
            <person name="Ningthoujam R."/>
            <person name="Klankeo P."/>
            <person name="Pinyakong O."/>
        </authorList>
    </citation>
    <scope>NUCLEOTIDE SEQUENCE [LARGE SCALE GENOMIC DNA]</scope>
    <source>
        <strain evidence="7">MO2-4</strain>
    </source>
</reference>
<dbReference type="InterPro" id="IPR002657">
    <property type="entry name" value="BilAc:Na_symport/Acr3"/>
</dbReference>
<feature type="transmembrane region" description="Helical" evidence="5">
    <location>
        <begin position="172"/>
        <end position="191"/>
    </location>
</feature>
<feature type="transmembrane region" description="Helical" evidence="5">
    <location>
        <begin position="141"/>
        <end position="160"/>
    </location>
</feature>
<feature type="transmembrane region" description="Helical" evidence="5">
    <location>
        <begin position="197"/>
        <end position="219"/>
    </location>
</feature>
<dbReference type="Gene3D" id="1.20.1530.20">
    <property type="match status" value="1"/>
</dbReference>
<keyword evidence="7" id="KW-1185">Reference proteome</keyword>
<comment type="caution">
    <text evidence="6">The sequence shown here is derived from an EMBL/GenBank/DDBJ whole genome shotgun (WGS) entry which is preliminary data.</text>
</comment>
<dbReference type="Pfam" id="PF01758">
    <property type="entry name" value="SBF"/>
    <property type="match status" value="1"/>
</dbReference>
<dbReference type="EMBL" id="JAPTHD010000001">
    <property type="protein sequence ID" value="MDV5822397.1"/>
    <property type="molecule type" value="Genomic_DNA"/>
</dbReference>
<protein>
    <submittedName>
        <fullName evidence="6">Na+-dependent transporter</fullName>
    </submittedName>
</protein>
<evidence type="ECO:0000313" key="6">
    <source>
        <dbReference type="EMBL" id="MDV5822397.1"/>
    </source>
</evidence>
<dbReference type="InterPro" id="IPR038770">
    <property type="entry name" value="Na+/solute_symporter_sf"/>
</dbReference>
<sequence>MDVIMPVIPLLLTFSLALLVVAAGLASSRGDFTYVVSRPALLLKAFEAIMLIPVLTAMLVIAFLPLSPAVKAAILLMAFSPVPPLMPGKALETGGHSAYVYGLMTTGAIFALVFVPILGALAANYYHVHAQFPLAVVARNIAGGVVIPLAIGLALGRWLLKDAAPRLTRGITILAHVLLVVAAVPLLVGVWPQMMMLIGDGAAMAMALVVFAALVGGHVLGGDTIADRSSLAITASLRHPGIALALAGANHADKAVSAAALLFLVIGFLLLIPYLLLLRLLVTTEA</sequence>
<feature type="transmembrane region" description="Helical" evidence="5">
    <location>
        <begin position="98"/>
        <end position="121"/>
    </location>
</feature>
<evidence type="ECO:0000256" key="2">
    <source>
        <dbReference type="ARBA" id="ARBA00022692"/>
    </source>
</evidence>
<organism evidence="6 7">
    <name type="scientific">Sphingobium naphthae</name>
    <dbReference type="NCBI Taxonomy" id="1886786"/>
    <lineage>
        <taxon>Bacteria</taxon>
        <taxon>Pseudomonadati</taxon>
        <taxon>Pseudomonadota</taxon>
        <taxon>Alphaproteobacteria</taxon>
        <taxon>Sphingomonadales</taxon>
        <taxon>Sphingomonadaceae</taxon>
        <taxon>Sphingobium</taxon>
    </lineage>
</organism>
<comment type="subcellular location">
    <subcellularLocation>
        <location evidence="1">Membrane</location>
        <topology evidence="1">Multi-pass membrane protein</topology>
    </subcellularLocation>
</comment>
<evidence type="ECO:0000313" key="7">
    <source>
        <dbReference type="Proteomes" id="UP001185984"/>
    </source>
</evidence>
<feature type="transmembrane region" description="Helical" evidence="5">
    <location>
        <begin position="50"/>
        <end position="77"/>
    </location>
</feature>
<keyword evidence="2 5" id="KW-0812">Transmembrane</keyword>